<proteinExistence type="predicted"/>
<protein>
    <submittedName>
        <fullName evidence="1">Uncharacterized protein DUF2242</fullName>
    </submittedName>
</protein>
<dbReference type="Pfam" id="PF10001">
    <property type="entry name" value="DUF2242"/>
    <property type="match status" value="1"/>
</dbReference>
<dbReference type="AlphaFoldDB" id="A0A369AKG0"/>
<accession>A0A369AKG0</accession>
<reference evidence="1 2" key="1">
    <citation type="submission" date="2018-07" db="EMBL/GenBank/DDBJ databases">
        <title>Genomic Encyclopedia of Type Strains, Phase IV (KMG-IV): sequencing the most valuable type-strain genomes for metagenomic binning, comparative biology and taxonomic classification.</title>
        <authorList>
            <person name="Goeker M."/>
        </authorList>
    </citation>
    <scope>NUCLEOTIDE SEQUENCE [LARGE SCALE GENOMIC DNA]</scope>
    <source>
        <strain evidence="1 2">DSM 100911</strain>
    </source>
</reference>
<comment type="caution">
    <text evidence="1">The sequence shown here is derived from an EMBL/GenBank/DDBJ whole genome shotgun (WGS) entry which is preliminary data.</text>
</comment>
<evidence type="ECO:0000313" key="2">
    <source>
        <dbReference type="Proteomes" id="UP000252174"/>
    </source>
</evidence>
<dbReference type="EMBL" id="QPJU01000004">
    <property type="protein sequence ID" value="RCX09850.1"/>
    <property type="molecule type" value="Genomic_DNA"/>
</dbReference>
<dbReference type="OrthoDB" id="8588389at2"/>
<sequence length="186" mass="20521">MRTLAFSFLYFDAMKSMHYGKKRGMRVGALALALACTACGTRPVYEEEQFKKDSPYQRTYATGEQEACDAALRALLSQGYRIDEAKETTIHAHKEFQPEEELNAVLDFSVICKAADRGATVFVNAIETRYKLKKVSGGASVSVGGGGISLPWSKSADSLVKVSSTTVTEKKFYKQFFDLVASFLPK</sequence>
<name>A0A369AKG0_9BURK</name>
<keyword evidence="2" id="KW-1185">Reference proteome</keyword>
<dbReference type="Proteomes" id="UP000252174">
    <property type="component" value="Unassembled WGS sequence"/>
</dbReference>
<organism evidence="1 2">
    <name type="scientific">Extensimonas vulgaris</name>
    <dbReference type="NCBI Taxonomy" id="1031594"/>
    <lineage>
        <taxon>Bacteria</taxon>
        <taxon>Pseudomonadati</taxon>
        <taxon>Pseudomonadota</taxon>
        <taxon>Betaproteobacteria</taxon>
        <taxon>Burkholderiales</taxon>
        <taxon>Comamonadaceae</taxon>
        <taxon>Extensimonas</taxon>
    </lineage>
</organism>
<dbReference type="InterPro" id="IPR018718">
    <property type="entry name" value="DUF2242"/>
</dbReference>
<gene>
    <name evidence="1" type="ORF">DFR45_104220</name>
</gene>
<evidence type="ECO:0000313" key="1">
    <source>
        <dbReference type="EMBL" id="RCX09850.1"/>
    </source>
</evidence>